<evidence type="ECO:0000256" key="5">
    <source>
        <dbReference type="SAM" id="MobiDB-lite"/>
    </source>
</evidence>
<keyword evidence="4" id="KW-0067">ATP-binding</keyword>
<dbReference type="InterPro" id="IPR051409">
    <property type="entry name" value="Atypical_kinase_ADCK"/>
</dbReference>
<dbReference type="RefSeq" id="WP_369182350.1">
    <property type="nucleotide sequence ID" value="NZ_CP163445.1"/>
</dbReference>
<evidence type="ECO:0000256" key="3">
    <source>
        <dbReference type="ARBA" id="ARBA00022741"/>
    </source>
</evidence>
<dbReference type="PANTHER" id="PTHR43851:SF3">
    <property type="entry name" value="COENZYME Q8"/>
    <property type="match status" value="1"/>
</dbReference>
<evidence type="ECO:0000256" key="4">
    <source>
        <dbReference type="ARBA" id="ARBA00022840"/>
    </source>
</evidence>
<dbReference type="GO" id="GO:0016301">
    <property type="term" value="F:kinase activity"/>
    <property type="evidence" value="ECO:0007669"/>
    <property type="project" value="UniProtKB-KW"/>
</dbReference>
<dbReference type="EMBL" id="CP163445">
    <property type="protein sequence ID" value="XDQ77566.1"/>
    <property type="molecule type" value="Genomic_DNA"/>
</dbReference>
<feature type="domain" description="ABC1 atypical kinase-like" evidence="6">
    <location>
        <begin position="95"/>
        <end position="333"/>
    </location>
</feature>
<dbReference type="InterPro" id="IPR011009">
    <property type="entry name" value="Kinase-like_dom_sf"/>
</dbReference>
<name>A0AB39TCS6_9ACTN</name>
<reference evidence="7" key="1">
    <citation type="submission" date="2024-07" db="EMBL/GenBank/DDBJ databases">
        <authorList>
            <person name="Yu S.T."/>
        </authorList>
    </citation>
    <scope>NUCLEOTIDE SEQUENCE</scope>
    <source>
        <strain evidence="7">Y1</strain>
    </source>
</reference>
<dbReference type="Pfam" id="PF03109">
    <property type="entry name" value="ABC1"/>
    <property type="match status" value="1"/>
</dbReference>
<evidence type="ECO:0000259" key="6">
    <source>
        <dbReference type="Pfam" id="PF03109"/>
    </source>
</evidence>
<proteinExistence type="inferred from homology"/>
<gene>
    <name evidence="7" type="ORF">AB2U05_03225</name>
</gene>
<keyword evidence="2" id="KW-0808">Transferase</keyword>
<evidence type="ECO:0000313" key="7">
    <source>
        <dbReference type="EMBL" id="XDQ77566.1"/>
    </source>
</evidence>
<comment type="similarity">
    <text evidence="1">Belongs to the protein kinase superfamily. ADCK protein kinase family.</text>
</comment>
<feature type="region of interest" description="Disordered" evidence="5">
    <location>
        <begin position="450"/>
        <end position="470"/>
    </location>
</feature>
<keyword evidence="3" id="KW-0547">Nucleotide-binding</keyword>
<dbReference type="InterPro" id="IPR034646">
    <property type="entry name" value="ADCK3_dom"/>
</dbReference>
<accession>A0AB39TCS6</accession>
<evidence type="ECO:0000256" key="2">
    <source>
        <dbReference type="ARBA" id="ARBA00022679"/>
    </source>
</evidence>
<dbReference type="PANTHER" id="PTHR43851">
    <property type="match status" value="1"/>
</dbReference>
<evidence type="ECO:0000256" key="1">
    <source>
        <dbReference type="ARBA" id="ARBA00009670"/>
    </source>
</evidence>
<sequence length="470" mass="51127">MDGELPKGTARRFMKMASLPVGFAGRTAFGLARRLAGGAEDLIRTEIEERTARQLFAVLGELKGGAQKFGQVLSVMESALPEHLVRPYRAALTSLQESGPALPVRTVHAVLREHLGEDWRESLPEFGDKPVATASIGQVHRGRWRDGREVAVKVQHPGAAEALASDFGHLIRISPIIDRVTGGELNVKEIVAELRARTIEELDYLHEAESQAVFAKAFADDPDFLVPAVVEATERVLVTEWLDGTPASAVMADGTQEDRNRLGLLLARFNHAGPNRCGLLHADPHPGNFRLTGDGRLGVLDFGAVVRLPDGPIPSMGQMIRACVDGDPERMVALMREAGLLRERRGGRSGGSGEPEDWGWLTRSLEMLVQPLVEEVFTFDRAWLREAVRRATLTKDAEVLRERMVMLPEHVQLQRVWMAEMAMLSQLGARIPYRAEAVAGMPGFAAEAAAPDAAAPDAVAPGAVAPSRDS</sequence>
<dbReference type="InterPro" id="IPR004147">
    <property type="entry name" value="ABC1_dom"/>
</dbReference>
<dbReference type="CDD" id="cd13970">
    <property type="entry name" value="ABC1_ADCK3"/>
    <property type="match status" value="1"/>
</dbReference>
<dbReference type="GO" id="GO:0005524">
    <property type="term" value="F:ATP binding"/>
    <property type="evidence" value="ECO:0007669"/>
    <property type="project" value="UniProtKB-KW"/>
</dbReference>
<dbReference type="AlphaFoldDB" id="A0AB39TCS6"/>
<dbReference type="SUPFAM" id="SSF56112">
    <property type="entry name" value="Protein kinase-like (PK-like)"/>
    <property type="match status" value="1"/>
</dbReference>
<organism evidence="7">
    <name type="scientific">Streptomyces sp. Y1</name>
    <dbReference type="NCBI Taxonomy" id="3238634"/>
    <lineage>
        <taxon>Bacteria</taxon>
        <taxon>Bacillati</taxon>
        <taxon>Actinomycetota</taxon>
        <taxon>Actinomycetes</taxon>
        <taxon>Kitasatosporales</taxon>
        <taxon>Streptomycetaceae</taxon>
        <taxon>Streptomyces</taxon>
    </lineage>
</organism>
<protein>
    <submittedName>
        <fullName evidence="7">ABC1 kinase family protein</fullName>
    </submittedName>
</protein>
<keyword evidence="7" id="KW-0418">Kinase</keyword>